<reference evidence="1 2" key="2">
    <citation type="submission" date="2014-09" db="EMBL/GenBank/DDBJ databases">
        <authorList>
            <consortium name="NBRP consortium"/>
            <person name="Sawabe T."/>
            <person name="Meirelles P."/>
            <person name="Nakanishi M."/>
            <person name="Sayaka M."/>
            <person name="Hattori M."/>
            <person name="Ohkuma M."/>
        </authorList>
    </citation>
    <scope>NUCLEOTIDE SEQUENCE [LARGE SCALE GENOMIC DNA]</scope>
    <source>
        <strain evidence="2">JCM19235</strain>
    </source>
</reference>
<keyword evidence="2" id="KW-1185">Reference proteome</keyword>
<protein>
    <submittedName>
        <fullName evidence="1">ABC-type metal ion transport system periplasmic component/surface adhesin</fullName>
    </submittedName>
</protein>
<evidence type="ECO:0000313" key="1">
    <source>
        <dbReference type="EMBL" id="GAL17476.1"/>
    </source>
</evidence>
<gene>
    <name evidence="1" type="ORF">JCM19235_6025</name>
</gene>
<dbReference type="EMBL" id="BBMR01000001">
    <property type="protein sequence ID" value="GAL17476.1"/>
    <property type="molecule type" value="Genomic_DNA"/>
</dbReference>
<proteinExistence type="predicted"/>
<accession>A0A090RQG7</accession>
<dbReference type="STRING" id="990268.JCM19235_6025"/>
<reference evidence="1 2" key="1">
    <citation type="submission" date="2014-09" db="EMBL/GenBank/DDBJ databases">
        <title>Vibrio maritimus JCM 19235. (C45) whole genome shotgun sequence.</title>
        <authorList>
            <person name="Sawabe T."/>
            <person name="Meirelles P."/>
            <person name="Nakanishi M."/>
            <person name="Sayaka M."/>
            <person name="Hattori M."/>
            <person name="Ohkuma M."/>
        </authorList>
    </citation>
    <scope>NUCLEOTIDE SEQUENCE [LARGE SCALE GENOMIC DNA]</scope>
    <source>
        <strain evidence="2">JCM19235</strain>
    </source>
</reference>
<name>A0A090RQG7_9VIBR</name>
<dbReference type="Proteomes" id="UP000029228">
    <property type="component" value="Unassembled WGS sequence"/>
</dbReference>
<dbReference type="AlphaFoldDB" id="A0A090RQG7"/>
<sequence>MASIVAKDFKKLWPEHSQIIDKNLQALRVTFLEVVRDQQTFVLDNDIDTVVLLSPTLEDFASGNQLFVDETIYEPELEWSDEQKRSIQEKFTDDDSLWLLTDKKPSTTLTSMVPKARILVVDPLTRWGSQGIDSDFPFERWTISALDNTSK</sequence>
<comment type="caution">
    <text evidence="1">The sequence shown here is derived from an EMBL/GenBank/DDBJ whole genome shotgun (WGS) entry which is preliminary data.</text>
</comment>
<dbReference type="SUPFAM" id="SSF53807">
    <property type="entry name" value="Helical backbone' metal receptor"/>
    <property type="match status" value="1"/>
</dbReference>
<organism evidence="1 2">
    <name type="scientific">Vibrio maritimus</name>
    <dbReference type="NCBI Taxonomy" id="990268"/>
    <lineage>
        <taxon>Bacteria</taxon>
        <taxon>Pseudomonadati</taxon>
        <taxon>Pseudomonadota</taxon>
        <taxon>Gammaproteobacteria</taxon>
        <taxon>Vibrionales</taxon>
        <taxon>Vibrionaceae</taxon>
        <taxon>Vibrio</taxon>
    </lineage>
</organism>
<evidence type="ECO:0000313" key="2">
    <source>
        <dbReference type="Proteomes" id="UP000029228"/>
    </source>
</evidence>